<proteinExistence type="predicted"/>
<keyword evidence="2" id="KW-1185">Reference proteome</keyword>
<evidence type="ECO:0000313" key="1">
    <source>
        <dbReference type="EMBL" id="CAD8117481.1"/>
    </source>
</evidence>
<gene>
    <name evidence="1" type="ORF">PSON_ATCC_30995.1.T1140025</name>
</gene>
<sequence length="370" mass="46239">MLYHINKNGQNYLDNLVIIYNFQYLHLNLHKFINQSILIQQQYHKYKKISKLLYNFKSIIQKQMMNSNNIFNYCNYQIDFIHKNNYFKNFKCKYLNNFQMHCCIHIFNFNYNRFSLLIHTCNQRKQNQNNYQYKHHLTNQGLYNNYLNYIMILLKYHRNNYFNIFIIESQQDLLEDPQIQSDITPPEHAYLQVPDKALISPQKVVEFHINNLLKMLNYNHQYKSHFNIIKLNHNKIYQKIHKYNLIQFHQYMLIYKFLIKHQYQHKKWLKYNFILLQLHMNNLLKMLNYNHQYKHHFNIIKSNHNKIYQKIHKYNQILLHLNMLIYKFLKMLQYQHKKLYFSTLNYHFHIHNFLNLNWSCILLCMFQFLH</sequence>
<protein>
    <submittedName>
        <fullName evidence="1">Uncharacterized protein</fullName>
    </submittedName>
</protein>
<organism evidence="1 2">
    <name type="scientific">Paramecium sonneborni</name>
    <dbReference type="NCBI Taxonomy" id="65129"/>
    <lineage>
        <taxon>Eukaryota</taxon>
        <taxon>Sar</taxon>
        <taxon>Alveolata</taxon>
        <taxon>Ciliophora</taxon>
        <taxon>Intramacronucleata</taxon>
        <taxon>Oligohymenophorea</taxon>
        <taxon>Peniculida</taxon>
        <taxon>Parameciidae</taxon>
        <taxon>Paramecium</taxon>
    </lineage>
</organism>
<dbReference type="EMBL" id="CAJJDN010000114">
    <property type="protein sequence ID" value="CAD8117481.1"/>
    <property type="molecule type" value="Genomic_DNA"/>
</dbReference>
<dbReference type="Proteomes" id="UP000692954">
    <property type="component" value="Unassembled WGS sequence"/>
</dbReference>
<evidence type="ECO:0000313" key="2">
    <source>
        <dbReference type="Proteomes" id="UP000692954"/>
    </source>
</evidence>
<dbReference type="AlphaFoldDB" id="A0A8S1QQ15"/>
<comment type="caution">
    <text evidence="1">The sequence shown here is derived from an EMBL/GenBank/DDBJ whole genome shotgun (WGS) entry which is preliminary data.</text>
</comment>
<reference evidence="1" key="1">
    <citation type="submission" date="2021-01" db="EMBL/GenBank/DDBJ databases">
        <authorList>
            <consortium name="Genoscope - CEA"/>
            <person name="William W."/>
        </authorList>
    </citation>
    <scope>NUCLEOTIDE SEQUENCE</scope>
</reference>
<name>A0A8S1QQ15_9CILI</name>
<accession>A0A8S1QQ15</accession>